<dbReference type="PANTHER" id="PTHR47962">
    <property type="entry name" value="ATP-DEPENDENT HELICASE LHR-RELATED-RELATED"/>
    <property type="match status" value="1"/>
</dbReference>
<dbReference type="GO" id="GO:0005524">
    <property type="term" value="F:ATP binding"/>
    <property type="evidence" value="ECO:0007669"/>
    <property type="project" value="UniProtKB-KW"/>
</dbReference>
<keyword evidence="5" id="KW-0378">Hydrolase</keyword>
<dbReference type="GO" id="GO:0003677">
    <property type="term" value="F:DNA binding"/>
    <property type="evidence" value="ECO:0007669"/>
    <property type="project" value="TreeGrafter"/>
</dbReference>
<dbReference type="Gene3D" id="3.40.50.300">
    <property type="entry name" value="P-loop containing nucleotide triphosphate hydrolases"/>
    <property type="match status" value="2"/>
</dbReference>
<dbReference type="InterPro" id="IPR014001">
    <property type="entry name" value="Helicase_ATP-bd"/>
</dbReference>
<dbReference type="PANTHER" id="PTHR47962:SF5">
    <property type="entry name" value="ATP-DEPENDENT HELICASE LHR-RELATED"/>
    <property type="match status" value="1"/>
</dbReference>
<keyword evidence="6" id="KW-1185">Reference proteome</keyword>
<dbReference type="PROSITE" id="PS51194">
    <property type="entry name" value="HELICASE_CTER"/>
    <property type="match status" value="1"/>
</dbReference>
<accession>A0A1H4CFI2</accession>
<feature type="domain" description="Helicase C-terminal" evidence="4">
    <location>
        <begin position="238"/>
        <end position="393"/>
    </location>
</feature>
<dbReference type="EMBL" id="FNRL01000010">
    <property type="protein sequence ID" value="SEA59185.1"/>
    <property type="molecule type" value="Genomic_DNA"/>
</dbReference>
<proteinExistence type="predicted"/>
<dbReference type="InterPro" id="IPR011545">
    <property type="entry name" value="DEAD/DEAH_box_helicase_dom"/>
</dbReference>
<dbReference type="Pfam" id="PF00271">
    <property type="entry name" value="Helicase_C"/>
    <property type="match status" value="1"/>
</dbReference>
<keyword evidence="2" id="KW-0067">ATP-binding</keyword>
<evidence type="ECO:0000259" key="4">
    <source>
        <dbReference type="PROSITE" id="PS51194"/>
    </source>
</evidence>
<evidence type="ECO:0000313" key="5">
    <source>
        <dbReference type="EMBL" id="SEA59185.1"/>
    </source>
</evidence>
<evidence type="ECO:0000259" key="3">
    <source>
        <dbReference type="PROSITE" id="PS51192"/>
    </source>
</evidence>
<feature type="domain" description="Helicase ATP-binding" evidence="3">
    <location>
        <begin position="31"/>
        <end position="210"/>
    </location>
</feature>
<evidence type="ECO:0000256" key="1">
    <source>
        <dbReference type="ARBA" id="ARBA00022741"/>
    </source>
</evidence>
<keyword evidence="5" id="KW-0347">Helicase</keyword>
<dbReference type="SMART" id="SM00487">
    <property type="entry name" value="DEXDc"/>
    <property type="match status" value="1"/>
</dbReference>
<dbReference type="InterPro" id="IPR001650">
    <property type="entry name" value="Helicase_C-like"/>
</dbReference>
<dbReference type="Proteomes" id="UP000199656">
    <property type="component" value="Unassembled WGS sequence"/>
</dbReference>
<dbReference type="InterPro" id="IPR027417">
    <property type="entry name" value="P-loop_NTPase"/>
</dbReference>
<dbReference type="SMART" id="SM00490">
    <property type="entry name" value="HELICc"/>
    <property type="match status" value="1"/>
</dbReference>
<dbReference type="Pfam" id="PF00270">
    <property type="entry name" value="DEAD"/>
    <property type="match status" value="1"/>
</dbReference>
<dbReference type="GO" id="GO:0016887">
    <property type="term" value="F:ATP hydrolysis activity"/>
    <property type="evidence" value="ECO:0007669"/>
    <property type="project" value="TreeGrafter"/>
</dbReference>
<dbReference type="GO" id="GO:0004386">
    <property type="term" value="F:helicase activity"/>
    <property type="evidence" value="ECO:0007669"/>
    <property type="project" value="UniProtKB-KW"/>
</dbReference>
<dbReference type="InterPro" id="IPR052511">
    <property type="entry name" value="ATP-dep_Helicase"/>
</dbReference>
<reference evidence="6" key="1">
    <citation type="submission" date="2016-10" db="EMBL/GenBank/DDBJ databases">
        <authorList>
            <person name="Varghese N."/>
            <person name="Submissions S."/>
        </authorList>
    </citation>
    <scope>NUCLEOTIDE SEQUENCE [LARGE SCALE GENOMIC DNA]</scope>
    <source>
        <strain evidence="6">DSM 23920</strain>
    </source>
</reference>
<dbReference type="SUPFAM" id="SSF52540">
    <property type="entry name" value="P-loop containing nucleoside triphosphate hydrolases"/>
    <property type="match status" value="1"/>
</dbReference>
<evidence type="ECO:0000256" key="2">
    <source>
        <dbReference type="ARBA" id="ARBA00022840"/>
    </source>
</evidence>
<organism evidence="5 6">
    <name type="scientific">Chitinophaga terrae</name>
    <name type="common">ex Kim and Jung 2007</name>
    <dbReference type="NCBI Taxonomy" id="408074"/>
    <lineage>
        <taxon>Bacteria</taxon>
        <taxon>Pseudomonadati</taxon>
        <taxon>Bacteroidota</taxon>
        <taxon>Chitinophagia</taxon>
        <taxon>Chitinophagales</taxon>
        <taxon>Chitinophagaceae</taxon>
        <taxon>Chitinophaga</taxon>
    </lineage>
</organism>
<dbReference type="OrthoDB" id="9815222at2"/>
<sequence>MGYELLSEPIRRYIRDKKWETLRPIQDAAIKRILGTDDNYILASKTASGKTEAAFLPVLSKVDFREPGVQVLYISPLIALINDQFLRCEDLCRYIDIPITKWHGEASQSAKQKLLKDPAGIVLITPESIEAMLQHHKGKAITLFSNLKFIIIDEIHAFLGTDRGGHLLSLLHRITALNTSNRVRIIGLSATIGDKNFQLAKRLTGNAEITKVLVDKTAKETQAIFRYYPVETEFPVQFIEELYGYTGDKKVLIFPNSRGAAEELAVKLAEVAARRKGHKFYFSHHSSVDKEIREYVEYFAKTNQHQNFCIACTSTLELGIDIGMVDLVVQVDATGSVASLVQRIGRSGRRAGQVSQLLMYGTNQWELLQAVSCWLLHQENFIEPVNGETKPYNLLFHQVLSLLKETNGISRGNLMTQLQANTAFANITAEDMKALLDHMISQDYIEDLKHELIMGYEGEKIANGRDFYTLFETQPLMEVLHDGNVIGEIPDSPVIREDSNIYLAAKIWKIKYVDRDVNKIIVTRANDGKKPLFAGGGQAVHPEIRHKMLALLKGELPADILDENALLACKDLQYTFIEIPVDGKAMERPYIVKEKTSLLYTFTGTKINFTLALLLEMAGVKVELNERESCFTLFNGQRQYTELFRSLLPLIEEVPAYLQDNRKGSGGKFSRYLPIDMQVSLLLENAYDLPGTKAFLEQVSFVGK</sequence>
<keyword evidence="1" id="KW-0547">Nucleotide-binding</keyword>
<dbReference type="RefSeq" id="WP_089762232.1">
    <property type="nucleotide sequence ID" value="NZ_BKAT01000007.1"/>
</dbReference>
<dbReference type="AlphaFoldDB" id="A0A1H4CFI2"/>
<dbReference type="STRING" id="408074.SAMN05660909_02610"/>
<evidence type="ECO:0000313" key="6">
    <source>
        <dbReference type="Proteomes" id="UP000199656"/>
    </source>
</evidence>
<name>A0A1H4CFI2_9BACT</name>
<gene>
    <name evidence="5" type="ORF">SAMN05660909_02610</name>
</gene>
<protein>
    <submittedName>
        <fullName evidence="5">ATP-dependent helicase Lhr and Lhr-like helicase</fullName>
    </submittedName>
</protein>
<dbReference type="PROSITE" id="PS51192">
    <property type="entry name" value="HELICASE_ATP_BIND_1"/>
    <property type="match status" value="1"/>
</dbReference>